<sequence>MTRCLRVDGNANKPTEKETNETKQEAKEDTPWFLDEELPQHPPSQHQQTLPVAPEGAPPVVDPMMKYIFEDMGLDDIALFDLRELDPHAALGPNLIMVFGTARKPPV</sequence>
<protein>
    <submittedName>
        <fullName evidence="1">Uncharacterized protein</fullName>
    </submittedName>
</protein>
<comment type="caution">
    <text evidence="1">The sequence shown here is derived from an EMBL/GenBank/DDBJ whole genome shotgun (WGS) entry which is preliminary data.</text>
</comment>
<reference evidence="1" key="1">
    <citation type="submission" date="2022-07" db="EMBL/GenBank/DDBJ databases">
        <title>Genome Sequence of Lecanicillium saksenae.</title>
        <authorList>
            <person name="Buettner E."/>
        </authorList>
    </citation>
    <scope>NUCLEOTIDE SEQUENCE</scope>
    <source>
        <strain evidence="1">VT-O1</strain>
    </source>
</reference>
<proteinExistence type="predicted"/>
<name>A0ACC1QHA4_9HYPO</name>
<evidence type="ECO:0000313" key="2">
    <source>
        <dbReference type="Proteomes" id="UP001148737"/>
    </source>
</evidence>
<accession>A0ACC1QHA4</accession>
<evidence type="ECO:0000313" key="1">
    <source>
        <dbReference type="EMBL" id="KAJ3476637.1"/>
    </source>
</evidence>
<dbReference type="Proteomes" id="UP001148737">
    <property type="component" value="Unassembled WGS sequence"/>
</dbReference>
<organism evidence="1 2">
    <name type="scientific">Lecanicillium saksenae</name>
    <dbReference type="NCBI Taxonomy" id="468837"/>
    <lineage>
        <taxon>Eukaryota</taxon>
        <taxon>Fungi</taxon>
        <taxon>Dikarya</taxon>
        <taxon>Ascomycota</taxon>
        <taxon>Pezizomycotina</taxon>
        <taxon>Sordariomycetes</taxon>
        <taxon>Hypocreomycetidae</taxon>
        <taxon>Hypocreales</taxon>
        <taxon>Cordycipitaceae</taxon>
        <taxon>Lecanicillium</taxon>
    </lineage>
</organism>
<gene>
    <name evidence="1" type="ORF">NLG97_g9063</name>
</gene>
<dbReference type="EMBL" id="JANAKD010001767">
    <property type="protein sequence ID" value="KAJ3476637.1"/>
    <property type="molecule type" value="Genomic_DNA"/>
</dbReference>
<keyword evidence="2" id="KW-1185">Reference proteome</keyword>